<evidence type="ECO:0000256" key="1">
    <source>
        <dbReference type="ARBA" id="ARBA00002197"/>
    </source>
</evidence>
<feature type="active site" description="Proton acceptor" evidence="11">
    <location>
        <position position="317"/>
    </location>
</feature>
<dbReference type="InterPro" id="IPR017846">
    <property type="entry name" value="Nict_dMeBzImd_PRibTrfase_bact"/>
</dbReference>
<evidence type="ECO:0000256" key="8">
    <source>
        <dbReference type="ARBA" id="ARBA00022679"/>
    </source>
</evidence>
<comment type="similarity">
    <text evidence="3 11">Belongs to the CobT family.</text>
</comment>
<dbReference type="InterPro" id="IPR003200">
    <property type="entry name" value="Nict_dMeBzImd_PRibTrfase"/>
</dbReference>
<dbReference type="Gene3D" id="3.40.50.10210">
    <property type="match status" value="1"/>
</dbReference>
<dbReference type="RefSeq" id="WP_191739098.1">
    <property type="nucleotide sequence ID" value="NZ_JACSQB010000029.1"/>
</dbReference>
<comment type="pathway">
    <text evidence="2 11">Nucleoside biosynthesis; alpha-ribazole biosynthesis; alpha-ribazole from 5,6-dimethylbenzimidazole: step 1/2.</text>
</comment>
<dbReference type="CDD" id="cd02439">
    <property type="entry name" value="DMB-PRT_CobT"/>
    <property type="match status" value="1"/>
</dbReference>
<evidence type="ECO:0000256" key="4">
    <source>
        <dbReference type="ARBA" id="ARBA00011991"/>
    </source>
</evidence>
<keyword evidence="8 11" id="KW-0808">Transferase</keyword>
<dbReference type="Proteomes" id="UP000627166">
    <property type="component" value="Unassembled WGS sequence"/>
</dbReference>
<proteinExistence type="inferred from homology"/>
<evidence type="ECO:0000256" key="5">
    <source>
        <dbReference type="ARBA" id="ARBA00015486"/>
    </source>
</evidence>
<evidence type="ECO:0000256" key="9">
    <source>
        <dbReference type="ARBA" id="ARBA00030686"/>
    </source>
</evidence>
<dbReference type="InterPro" id="IPR036087">
    <property type="entry name" value="Nict_dMeBzImd_PRibTrfase_sf"/>
</dbReference>
<dbReference type="PANTHER" id="PTHR43463">
    <property type="entry name" value="NICOTINATE-NUCLEOTIDE--DIMETHYLBENZIMIDAZOLE PHOSPHORIBOSYLTRANSFERASE"/>
    <property type="match status" value="1"/>
</dbReference>
<keyword evidence="7 11" id="KW-0328">Glycosyltransferase</keyword>
<comment type="function">
    <text evidence="1 11">Catalyzes the synthesis of alpha-ribazole-5'-phosphate from nicotinate mononucleotide (NAMN) and 5,6-dimethylbenzimidazole (DMB).</text>
</comment>
<evidence type="ECO:0000313" key="13">
    <source>
        <dbReference type="Proteomes" id="UP000627166"/>
    </source>
</evidence>
<evidence type="ECO:0000256" key="3">
    <source>
        <dbReference type="ARBA" id="ARBA00007110"/>
    </source>
</evidence>
<dbReference type="EC" id="2.4.2.21" evidence="4 11"/>
<dbReference type="SUPFAM" id="SSF52733">
    <property type="entry name" value="Nicotinate mononucleotide:5,6-dimethylbenzimidazole phosphoribosyltransferase (CobT)"/>
    <property type="match status" value="1"/>
</dbReference>
<comment type="caution">
    <text evidence="12">The sequence shown here is derived from an EMBL/GenBank/DDBJ whole genome shotgun (WGS) entry which is preliminary data.</text>
</comment>
<dbReference type="InterPro" id="IPR023195">
    <property type="entry name" value="Nict_dMeBzImd_PRibTrfase_N"/>
</dbReference>
<keyword evidence="13" id="KW-1185">Reference proteome</keyword>
<evidence type="ECO:0000256" key="10">
    <source>
        <dbReference type="ARBA" id="ARBA00047340"/>
    </source>
</evidence>
<organism evidence="12 13">
    <name type="scientific">Clostridium faecium</name>
    <dbReference type="NCBI Taxonomy" id="2762223"/>
    <lineage>
        <taxon>Bacteria</taxon>
        <taxon>Bacillati</taxon>
        <taxon>Bacillota</taxon>
        <taxon>Clostridia</taxon>
        <taxon>Eubacteriales</taxon>
        <taxon>Clostridiaceae</taxon>
        <taxon>Clostridium</taxon>
    </lineage>
</organism>
<dbReference type="EMBL" id="JACSQB010000029">
    <property type="protein sequence ID" value="MBD8046121.1"/>
    <property type="molecule type" value="Genomic_DNA"/>
</dbReference>
<evidence type="ECO:0000256" key="6">
    <source>
        <dbReference type="ARBA" id="ARBA00022573"/>
    </source>
</evidence>
<dbReference type="PANTHER" id="PTHR43463:SF1">
    <property type="entry name" value="NICOTINATE-NUCLEOTIDE--DIMETHYLBENZIMIDAZOLE PHOSPHORIBOSYLTRANSFERASE"/>
    <property type="match status" value="1"/>
</dbReference>
<dbReference type="GO" id="GO:0008939">
    <property type="term" value="F:nicotinate-nucleotide-dimethylbenzimidazole phosphoribosyltransferase activity"/>
    <property type="evidence" value="ECO:0007669"/>
    <property type="project" value="UniProtKB-EC"/>
</dbReference>
<dbReference type="HAMAP" id="MF_00230">
    <property type="entry name" value="CobT"/>
    <property type="match status" value="1"/>
</dbReference>
<protein>
    <recommendedName>
        <fullName evidence="5 11">Nicotinate-nucleotide--dimethylbenzimidazole phosphoribosyltransferase</fullName>
        <shortName evidence="11">NN:DBI PRT</shortName>
        <ecNumber evidence="4 11">2.4.2.21</ecNumber>
    </recommendedName>
    <alternativeName>
        <fullName evidence="9 11">N(1)-alpha-phosphoribosyltransferase</fullName>
    </alternativeName>
</protein>
<reference evidence="12 13" key="1">
    <citation type="submission" date="2020-08" db="EMBL/GenBank/DDBJ databases">
        <title>A Genomic Blueprint of the Chicken Gut Microbiome.</title>
        <authorList>
            <person name="Gilroy R."/>
            <person name="Ravi A."/>
            <person name="Getino M."/>
            <person name="Pursley I."/>
            <person name="Horton D.L."/>
            <person name="Alikhan N.-F."/>
            <person name="Baker D."/>
            <person name="Gharbi K."/>
            <person name="Hall N."/>
            <person name="Watson M."/>
            <person name="Adriaenssens E.M."/>
            <person name="Foster-Nyarko E."/>
            <person name="Jarju S."/>
            <person name="Secka A."/>
            <person name="Antonio M."/>
            <person name="Oren A."/>
            <person name="Chaudhuri R."/>
            <person name="La Ragione R.M."/>
            <person name="Hildebrand F."/>
            <person name="Pallen M.J."/>
        </authorList>
    </citation>
    <scope>NUCLEOTIDE SEQUENCE [LARGE SCALE GENOMIC DNA]</scope>
    <source>
        <strain evidence="12 13">N37</strain>
    </source>
</reference>
<dbReference type="NCBIfam" id="NF000996">
    <property type="entry name" value="PRK00105.1"/>
    <property type="match status" value="1"/>
</dbReference>
<dbReference type="NCBIfam" id="TIGR03160">
    <property type="entry name" value="cobT_DBIPRT"/>
    <property type="match status" value="1"/>
</dbReference>
<evidence type="ECO:0000256" key="2">
    <source>
        <dbReference type="ARBA" id="ARBA00005049"/>
    </source>
</evidence>
<keyword evidence="6 11" id="KW-0169">Cobalamin biosynthesis</keyword>
<evidence type="ECO:0000256" key="7">
    <source>
        <dbReference type="ARBA" id="ARBA00022676"/>
    </source>
</evidence>
<accession>A0ABR8YQ32</accession>
<name>A0ABR8YQ32_9CLOT</name>
<sequence length="358" mass="38778">MDILKNALKSIEPLYKEPQEKAWARLDSLSKPIGSLGILEDIAARIAGITGNIYNEVSKRNIIIMCADNGVVEEGVSTCPQKVTETVTYNFTKGITGVCVLSNFTNTDLTIVDLGINSDIKSEKIINKKISYGTKNMIKEPAMTREQAIRAIEIGIETVDKLADEGYKILGTGEMGIGNTTTSAAVLSVLSGIEVERVTGKGSGLTDEQLNHKIEVIKKAIEVNKPSKEDVIDVLSKVGGYDIAGLCGCFIGAAKNRIPIVIDGFIASAAALCAQRLNPYTSEFMFPSHLSAEPGAAYMMKELKLEPILNLKMRLGEGSGCPLAFNIIDAALYTMKHMATFEEASICKEDYIDIRKDN</sequence>
<dbReference type="Pfam" id="PF02277">
    <property type="entry name" value="DBI_PRT"/>
    <property type="match status" value="1"/>
</dbReference>
<dbReference type="Gene3D" id="1.10.1610.10">
    <property type="match status" value="1"/>
</dbReference>
<gene>
    <name evidence="11 12" type="primary">cobT</name>
    <name evidence="12" type="ORF">H9637_03515</name>
</gene>
<comment type="catalytic activity">
    <reaction evidence="10 11">
        <text>5,6-dimethylbenzimidazole + nicotinate beta-D-ribonucleotide = alpha-ribazole 5'-phosphate + nicotinate + H(+)</text>
        <dbReference type="Rhea" id="RHEA:11196"/>
        <dbReference type="ChEBI" id="CHEBI:15378"/>
        <dbReference type="ChEBI" id="CHEBI:15890"/>
        <dbReference type="ChEBI" id="CHEBI:32544"/>
        <dbReference type="ChEBI" id="CHEBI:57502"/>
        <dbReference type="ChEBI" id="CHEBI:57918"/>
        <dbReference type="EC" id="2.4.2.21"/>
    </reaction>
</comment>
<evidence type="ECO:0000313" key="12">
    <source>
        <dbReference type="EMBL" id="MBD8046121.1"/>
    </source>
</evidence>
<evidence type="ECO:0000256" key="11">
    <source>
        <dbReference type="HAMAP-Rule" id="MF_00230"/>
    </source>
</evidence>